<dbReference type="RefSeq" id="WP_204497013.1">
    <property type="nucleotide sequence ID" value="NZ_JAFBDR010000001.1"/>
</dbReference>
<dbReference type="PROSITE" id="PS51781">
    <property type="entry name" value="SH3B"/>
    <property type="match status" value="2"/>
</dbReference>
<dbReference type="SUPFAM" id="SSF53187">
    <property type="entry name" value="Zn-dependent exopeptidases"/>
    <property type="match status" value="1"/>
</dbReference>
<protein>
    <submittedName>
        <fullName evidence="4">N-acetylmuramoyl-L-alanine amidase</fullName>
        <ecNumber evidence="4">3.5.1.28</ecNumber>
    </submittedName>
</protein>
<dbReference type="SMART" id="SM00287">
    <property type="entry name" value="SH3b"/>
    <property type="match status" value="2"/>
</dbReference>
<dbReference type="InterPro" id="IPR003646">
    <property type="entry name" value="SH3-like_bac-type"/>
</dbReference>
<accession>A0ABS2MUK5</accession>
<feature type="domain" description="SH3b" evidence="3">
    <location>
        <begin position="27"/>
        <end position="89"/>
    </location>
</feature>
<dbReference type="Gene3D" id="3.40.630.40">
    <property type="entry name" value="Zn-dependent exopeptidases"/>
    <property type="match status" value="1"/>
</dbReference>
<proteinExistence type="predicted"/>
<dbReference type="Gene3D" id="2.30.30.40">
    <property type="entry name" value="SH3 Domains"/>
    <property type="match status" value="2"/>
</dbReference>
<gene>
    <name evidence="4" type="ORF">JOC48_000024</name>
</gene>
<dbReference type="EC" id="3.5.1.28" evidence="4"/>
<dbReference type="Proteomes" id="UP001296943">
    <property type="component" value="Unassembled WGS sequence"/>
</dbReference>
<dbReference type="InterPro" id="IPR017293">
    <property type="entry name" value="N-acetylmuramoyl-L-ala_amidase"/>
</dbReference>
<evidence type="ECO:0000256" key="2">
    <source>
        <dbReference type="ARBA" id="ARBA00023316"/>
    </source>
</evidence>
<evidence type="ECO:0000313" key="5">
    <source>
        <dbReference type="Proteomes" id="UP001296943"/>
    </source>
</evidence>
<dbReference type="PIRSF" id="PIRSF037846">
    <property type="entry name" value="Autolysin_YrvJ_prd"/>
    <property type="match status" value="1"/>
</dbReference>
<comment type="caution">
    <text evidence="4">The sequence shown here is derived from an EMBL/GenBank/DDBJ whole genome shotgun (WGS) entry which is preliminary data.</text>
</comment>
<dbReference type="InterPro" id="IPR002508">
    <property type="entry name" value="MurNAc-LAA_cat"/>
</dbReference>
<dbReference type="CDD" id="cd02696">
    <property type="entry name" value="MurNAc-LAA"/>
    <property type="match status" value="1"/>
</dbReference>
<evidence type="ECO:0000256" key="1">
    <source>
        <dbReference type="ARBA" id="ARBA00022801"/>
    </source>
</evidence>
<keyword evidence="5" id="KW-1185">Reference proteome</keyword>
<name>A0ABS2MUK5_9BACI</name>
<dbReference type="SMART" id="SM00646">
    <property type="entry name" value="Ami_3"/>
    <property type="match status" value="1"/>
</dbReference>
<dbReference type="Pfam" id="PF01520">
    <property type="entry name" value="Amidase_3"/>
    <property type="match status" value="1"/>
</dbReference>
<organism evidence="4 5">
    <name type="scientific">Aquibacillus albus</name>
    <dbReference type="NCBI Taxonomy" id="1168171"/>
    <lineage>
        <taxon>Bacteria</taxon>
        <taxon>Bacillati</taxon>
        <taxon>Bacillota</taxon>
        <taxon>Bacilli</taxon>
        <taxon>Bacillales</taxon>
        <taxon>Bacillaceae</taxon>
        <taxon>Aquibacillus</taxon>
    </lineage>
</organism>
<feature type="domain" description="SH3b" evidence="3">
    <location>
        <begin position="102"/>
        <end position="164"/>
    </location>
</feature>
<dbReference type="PANTHER" id="PTHR30404:SF0">
    <property type="entry name" value="N-ACETYLMURAMOYL-L-ALANINE AMIDASE AMIC"/>
    <property type="match status" value="1"/>
</dbReference>
<keyword evidence="1 4" id="KW-0378">Hydrolase</keyword>
<evidence type="ECO:0000259" key="3">
    <source>
        <dbReference type="PROSITE" id="PS51781"/>
    </source>
</evidence>
<reference evidence="4 5" key="1">
    <citation type="submission" date="2021-01" db="EMBL/GenBank/DDBJ databases">
        <title>Genomic Encyclopedia of Type Strains, Phase IV (KMG-IV): sequencing the most valuable type-strain genomes for metagenomic binning, comparative biology and taxonomic classification.</title>
        <authorList>
            <person name="Goeker M."/>
        </authorList>
    </citation>
    <scope>NUCLEOTIDE SEQUENCE [LARGE SCALE GENOMIC DNA]</scope>
    <source>
        <strain evidence="4 5">DSM 23711</strain>
    </source>
</reference>
<dbReference type="GO" id="GO:0008745">
    <property type="term" value="F:N-acetylmuramoyl-L-alanine amidase activity"/>
    <property type="evidence" value="ECO:0007669"/>
    <property type="project" value="UniProtKB-EC"/>
</dbReference>
<keyword evidence="2" id="KW-0961">Cell wall biogenesis/degradation</keyword>
<dbReference type="InterPro" id="IPR050695">
    <property type="entry name" value="N-acetylmuramoyl_amidase_3"/>
</dbReference>
<sequence>MLKNINRTIIISGFVLIVLSISTVVYANQVLINVNNLNVRNGPGLNYATIGQVNQEDIFQAIQEEEEWVKIHYKDGTGWVSKEYVTINQVEQKKEKQTYELKETVYVRYDDANIRSGPSTSYEILDFVTKGDSLQPIRQEGEWLEINWKDGTGFIPKLAVTAIQPSTKQEDYHVFDKKTIVIDAGHGGRDVGAIGDSGSYEKEYTLLTANKIKTLLQTLGANVVLTRKNDNYLTLSGRASMANLVNADAFLSLHYNSTPQYPNARGVSTYYYSDRDQQLAYFLQQELLKATEMDDRGTHFANFQVTRENHRPSALLELGFLSNKTEEENIKSSVFQEKIAKGIIRGLRRYFEGN</sequence>
<evidence type="ECO:0000313" key="4">
    <source>
        <dbReference type="EMBL" id="MBM7569555.1"/>
    </source>
</evidence>
<dbReference type="EMBL" id="JAFBDR010000001">
    <property type="protein sequence ID" value="MBM7569555.1"/>
    <property type="molecule type" value="Genomic_DNA"/>
</dbReference>
<dbReference type="PANTHER" id="PTHR30404">
    <property type="entry name" value="N-ACETYLMURAMOYL-L-ALANINE AMIDASE"/>
    <property type="match status" value="1"/>
</dbReference>
<dbReference type="Pfam" id="PF08239">
    <property type="entry name" value="SH3_3"/>
    <property type="match status" value="2"/>
</dbReference>